<accession>A0ABS9TCR1</accession>
<dbReference type="Pfam" id="PF04389">
    <property type="entry name" value="Peptidase_M28"/>
    <property type="match status" value="1"/>
</dbReference>
<dbReference type="InterPro" id="IPR007484">
    <property type="entry name" value="Peptidase_M28"/>
</dbReference>
<gene>
    <name evidence="3" type="ORF">MMF94_10855</name>
</gene>
<sequence length="368" mass="38923">MSGNNDRSDERENPHVVLAVDPTAPGDPPARVVVELVQRSATEASPPPTVTVDGARPLVVPATEAGTGPHLAALQRIADENGGNRACPSPGYEASVRYVADVLDTAGYDVSTPRYPLPKRRRRPGETSCCNVLAQTRTGDPTRVVVIGAHLDSVRRGPGINDNGSGVSALLEIATRLGASPPIRNAVRFAFWGSEEDDMGGSTHYVRTLSRSDLDDLMLYVNVDMIASSNAGYFVQGGEGKSRKKFGPPGSAQVAVVLVEQLAAAGVVARTVPFDGESDFAPFINAGIPSGGVMTGDRQKKTEKQALRWGGKAGERFDPQYHTPRDRIDKLDLVAMDRFTRALAGTVAHFAMSADGRPPGGRSALTSG</sequence>
<evidence type="ECO:0000313" key="4">
    <source>
        <dbReference type="Proteomes" id="UP001299970"/>
    </source>
</evidence>
<dbReference type="RefSeq" id="WP_241036214.1">
    <property type="nucleotide sequence ID" value="NZ_BAAAJF010000020.1"/>
</dbReference>
<comment type="caution">
    <text evidence="3">The sequence shown here is derived from an EMBL/GenBank/DDBJ whole genome shotgun (WGS) entry which is preliminary data.</text>
</comment>
<dbReference type="PANTHER" id="PTHR12147:SF26">
    <property type="entry name" value="PEPTIDASE M28 DOMAIN-CONTAINING PROTEIN"/>
    <property type="match status" value="1"/>
</dbReference>
<organism evidence="3 4">
    <name type="scientific">Pseudonocardia alaniniphila</name>
    <dbReference type="NCBI Taxonomy" id="75291"/>
    <lineage>
        <taxon>Bacteria</taxon>
        <taxon>Bacillati</taxon>
        <taxon>Actinomycetota</taxon>
        <taxon>Actinomycetes</taxon>
        <taxon>Pseudonocardiales</taxon>
        <taxon>Pseudonocardiaceae</taxon>
        <taxon>Pseudonocardia</taxon>
    </lineage>
</organism>
<feature type="compositionally biased region" description="Basic and acidic residues" evidence="1">
    <location>
        <begin position="1"/>
        <end position="14"/>
    </location>
</feature>
<feature type="region of interest" description="Disordered" evidence="1">
    <location>
        <begin position="1"/>
        <end position="28"/>
    </location>
</feature>
<evidence type="ECO:0000313" key="3">
    <source>
        <dbReference type="EMBL" id="MCH6166183.1"/>
    </source>
</evidence>
<name>A0ABS9TCR1_9PSEU</name>
<feature type="domain" description="Peptidase M28" evidence="2">
    <location>
        <begin position="131"/>
        <end position="345"/>
    </location>
</feature>
<dbReference type="InterPro" id="IPR045175">
    <property type="entry name" value="M28_fam"/>
</dbReference>
<keyword evidence="4" id="KW-1185">Reference proteome</keyword>
<evidence type="ECO:0000256" key="1">
    <source>
        <dbReference type="SAM" id="MobiDB-lite"/>
    </source>
</evidence>
<reference evidence="3 4" key="1">
    <citation type="submission" date="2022-03" db="EMBL/GenBank/DDBJ databases">
        <title>Pseudonocardia alaer sp. nov., a novel actinomycete isolated from reed forest soil.</title>
        <authorList>
            <person name="Wang L."/>
        </authorList>
    </citation>
    <scope>NUCLEOTIDE SEQUENCE [LARGE SCALE GENOMIC DNA]</scope>
    <source>
        <strain evidence="3 4">Y-16303</strain>
    </source>
</reference>
<dbReference type="PANTHER" id="PTHR12147">
    <property type="entry name" value="METALLOPEPTIDASE M28 FAMILY MEMBER"/>
    <property type="match status" value="1"/>
</dbReference>
<dbReference type="SUPFAM" id="SSF53187">
    <property type="entry name" value="Zn-dependent exopeptidases"/>
    <property type="match status" value="1"/>
</dbReference>
<dbReference type="EMBL" id="JAKXMK010000008">
    <property type="protein sequence ID" value="MCH6166183.1"/>
    <property type="molecule type" value="Genomic_DNA"/>
</dbReference>
<proteinExistence type="predicted"/>
<dbReference type="Gene3D" id="3.40.630.10">
    <property type="entry name" value="Zn peptidases"/>
    <property type="match status" value="1"/>
</dbReference>
<protein>
    <submittedName>
        <fullName evidence="3">M28 family peptidase</fullName>
    </submittedName>
</protein>
<dbReference type="Proteomes" id="UP001299970">
    <property type="component" value="Unassembled WGS sequence"/>
</dbReference>
<evidence type="ECO:0000259" key="2">
    <source>
        <dbReference type="Pfam" id="PF04389"/>
    </source>
</evidence>